<name>A0A8J5KBW6_ZINOF</name>
<comment type="caution">
    <text evidence="3">The sequence shown here is derived from an EMBL/GenBank/DDBJ whole genome shotgun (WGS) entry which is preliminary data.</text>
</comment>
<gene>
    <name evidence="3" type="ORF">ZIOFF_057582</name>
</gene>
<dbReference type="InterPro" id="IPR006011">
    <property type="entry name" value="Syntaxin_N"/>
</dbReference>
<reference evidence="3 4" key="1">
    <citation type="submission" date="2020-08" db="EMBL/GenBank/DDBJ databases">
        <title>Plant Genome Project.</title>
        <authorList>
            <person name="Zhang R.-G."/>
        </authorList>
    </citation>
    <scope>NUCLEOTIDE SEQUENCE [LARGE SCALE GENOMIC DNA]</scope>
    <source>
        <tissue evidence="3">Rhizome</tissue>
    </source>
</reference>
<dbReference type="GO" id="GO:0016192">
    <property type="term" value="P:vesicle-mediated transport"/>
    <property type="evidence" value="ECO:0007669"/>
    <property type="project" value="InterPro"/>
</dbReference>
<keyword evidence="1" id="KW-0653">Protein transport</keyword>
<organism evidence="3 4">
    <name type="scientific">Zingiber officinale</name>
    <name type="common">Ginger</name>
    <name type="synonym">Amomum zingiber</name>
    <dbReference type="NCBI Taxonomy" id="94328"/>
    <lineage>
        <taxon>Eukaryota</taxon>
        <taxon>Viridiplantae</taxon>
        <taxon>Streptophyta</taxon>
        <taxon>Embryophyta</taxon>
        <taxon>Tracheophyta</taxon>
        <taxon>Spermatophyta</taxon>
        <taxon>Magnoliopsida</taxon>
        <taxon>Liliopsida</taxon>
        <taxon>Zingiberales</taxon>
        <taxon>Zingiberaceae</taxon>
        <taxon>Zingiber</taxon>
    </lineage>
</organism>
<evidence type="ECO:0000313" key="4">
    <source>
        <dbReference type="Proteomes" id="UP000734854"/>
    </source>
</evidence>
<evidence type="ECO:0000313" key="3">
    <source>
        <dbReference type="EMBL" id="KAG6480991.1"/>
    </source>
</evidence>
<evidence type="ECO:0000256" key="1">
    <source>
        <dbReference type="ARBA" id="ARBA00022927"/>
    </source>
</evidence>
<proteinExistence type="predicted"/>
<accession>A0A8J5KBW6</accession>
<evidence type="ECO:0000259" key="2">
    <source>
        <dbReference type="Pfam" id="PF00804"/>
    </source>
</evidence>
<dbReference type="GO" id="GO:0016020">
    <property type="term" value="C:membrane"/>
    <property type="evidence" value="ECO:0007669"/>
    <property type="project" value="InterPro"/>
</dbReference>
<feature type="domain" description="Syntaxin N-terminal" evidence="2">
    <location>
        <begin position="4"/>
        <end position="38"/>
    </location>
</feature>
<dbReference type="AlphaFoldDB" id="A0A8J5KBW6"/>
<dbReference type="SUPFAM" id="SSF47661">
    <property type="entry name" value="t-snare proteins"/>
    <property type="match status" value="1"/>
</dbReference>
<dbReference type="Gene3D" id="1.20.58.70">
    <property type="match status" value="1"/>
</dbReference>
<keyword evidence="4" id="KW-1185">Reference proteome</keyword>
<dbReference type="Proteomes" id="UP000734854">
    <property type="component" value="Unassembled WGS sequence"/>
</dbReference>
<dbReference type="InterPro" id="IPR010989">
    <property type="entry name" value="SNARE"/>
</dbReference>
<sequence>MELSALKKKLKDMMHDFQILRQTIQNDYREAFERWVFTGFILSSFLTKLFRFTISEFFFLDLAITGTRPTDEVIDHLIETGNSEQIFQKAIQEMGRGQVIGTIKEIQERHDVVKEIEKKLLDLHQVIVSE</sequence>
<dbReference type="GO" id="GO:0015031">
    <property type="term" value="P:protein transport"/>
    <property type="evidence" value="ECO:0007669"/>
    <property type="project" value="UniProtKB-KW"/>
</dbReference>
<dbReference type="EMBL" id="JACMSC010000016">
    <property type="protein sequence ID" value="KAG6480991.1"/>
    <property type="molecule type" value="Genomic_DNA"/>
</dbReference>
<keyword evidence="1" id="KW-0813">Transport</keyword>
<protein>
    <recommendedName>
        <fullName evidence="2">Syntaxin N-terminal domain-containing protein</fullName>
    </recommendedName>
</protein>
<dbReference type="Pfam" id="PF00804">
    <property type="entry name" value="Syntaxin"/>
    <property type="match status" value="1"/>
</dbReference>